<dbReference type="Proteomes" id="UP001147700">
    <property type="component" value="Unassembled WGS sequence"/>
</dbReference>
<dbReference type="PANTHER" id="PTHR30157">
    <property type="entry name" value="FERRIC REDUCTASE, NADPH-DEPENDENT"/>
    <property type="match status" value="1"/>
</dbReference>
<proteinExistence type="predicted"/>
<evidence type="ECO:0000259" key="1">
    <source>
        <dbReference type="PROSITE" id="PS51384"/>
    </source>
</evidence>
<dbReference type="EMBL" id="JAPCID010000001">
    <property type="protein sequence ID" value="MDA0135944.1"/>
    <property type="molecule type" value="Genomic_DNA"/>
</dbReference>
<evidence type="ECO:0000313" key="3">
    <source>
        <dbReference type="Proteomes" id="UP001147700"/>
    </source>
</evidence>
<dbReference type="SUPFAM" id="SSF63380">
    <property type="entry name" value="Riboflavin synthase domain-like"/>
    <property type="match status" value="1"/>
</dbReference>
<comment type="caution">
    <text evidence="2">The sequence shown here is derived from an EMBL/GenBank/DDBJ whole genome shotgun (WGS) entry which is preliminary data.</text>
</comment>
<feature type="domain" description="FAD-binding FR-type" evidence="1">
    <location>
        <begin position="1"/>
        <end position="102"/>
    </location>
</feature>
<dbReference type="Pfam" id="PF04954">
    <property type="entry name" value="SIP"/>
    <property type="match status" value="1"/>
</dbReference>
<organism evidence="2 3">
    <name type="scientific">Solirubrobacter deserti</name>
    <dbReference type="NCBI Taxonomy" id="2282478"/>
    <lineage>
        <taxon>Bacteria</taxon>
        <taxon>Bacillati</taxon>
        <taxon>Actinomycetota</taxon>
        <taxon>Thermoleophilia</taxon>
        <taxon>Solirubrobacterales</taxon>
        <taxon>Solirubrobacteraceae</taxon>
        <taxon>Solirubrobacter</taxon>
    </lineage>
</organism>
<sequence>MYTTGTLLRRTEVSPHMLRLTFAVPGCRPTERPDDWLMLFFGEPGDHSLRRNYTVRAVRPEVEELDIDFALHEGGLAATWARTAEPGDELVWSAAEGGYVLPEDAEWQLLVGDLTALPAIGRMLAQARPGVQTTVVLEIEDPADRQDWETDADVRWLHGTCCLNEIVRTFPEPDGPGYIWMAGQTQIVRDARRYLRHERGVDKARYSLTGYWMPRSEEWLERYKPHAEELSAIWERGEAEGLDEEELMDEYEAALERAGL</sequence>
<dbReference type="CDD" id="cd06193">
    <property type="entry name" value="siderophore_interacting"/>
    <property type="match status" value="1"/>
</dbReference>
<evidence type="ECO:0000313" key="2">
    <source>
        <dbReference type="EMBL" id="MDA0135944.1"/>
    </source>
</evidence>
<dbReference type="InterPro" id="IPR017927">
    <property type="entry name" value="FAD-bd_FR_type"/>
</dbReference>
<dbReference type="InterPro" id="IPR017938">
    <property type="entry name" value="Riboflavin_synthase-like_b-brl"/>
</dbReference>
<dbReference type="Gene3D" id="3.40.50.80">
    <property type="entry name" value="Nucleotide-binding domain of ferredoxin-NADP reductase (FNR) module"/>
    <property type="match status" value="1"/>
</dbReference>
<gene>
    <name evidence="2" type="ORF">OJ962_00430</name>
</gene>
<accession>A0ABT4RBN7</accession>
<dbReference type="Pfam" id="PF08021">
    <property type="entry name" value="FAD_binding_9"/>
    <property type="match status" value="1"/>
</dbReference>
<dbReference type="InterPro" id="IPR039374">
    <property type="entry name" value="SIP_fam"/>
</dbReference>
<dbReference type="InterPro" id="IPR013113">
    <property type="entry name" value="SIP_FAD-bd"/>
</dbReference>
<dbReference type="InterPro" id="IPR039261">
    <property type="entry name" value="FNR_nucleotide-bd"/>
</dbReference>
<dbReference type="RefSeq" id="WP_202954768.1">
    <property type="nucleotide sequence ID" value="NZ_JAPCID010000001.1"/>
</dbReference>
<keyword evidence="3" id="KW-1185">Reference proteome</keyword>
<name>A0ABT4RBN7_9ACTN</name>
<reference evidence="2" key="1">
    <citation type="submission" date="2022-10" db="EMBL/GenBank/DDBJ databases">
        <title>The WGS of Solirubrobacter sp. CPCC 204708.</title>
        <authorList>
            <person name="Jiang Z."/>
        </authorList>
    </citation>
    <scope>NUCLEOTIDE SEQUENCE</scope>
    <source>
        <strain evidence="2">CPCC 204708</strain>
    </source>
</reference>
<dbReference type="InterPro" id="IPR007037">
    <property type="entry name" value="SIP_rossman_dom"/>
</dbReference>
<dbReference type="PANTHER" id="PTHR30157:SF0">
    <property type="entry name" value="NADPH-DEPENDENT FERRIC-CHELATE REDUCTASE"/>
    <property type="match status" value="1"/>
</dbReference>
<protein>
    <submittedName>
        <fullName evidence="2">Siderophore-interacting protein</fullName>
    </submittedName>
</protein>
<dbReference type="Gene3D" id="2.40.30.10">
    <property type="entry name" value="Translation factors"/>
    <property type="match status" value="1"/>
</dbReference>
<dbReference type="PROSITE" id="PS51384">
    <property type="entry name" value="FAD_FR"/>
    <property type="match status" value="1"/>
</dbReference>